<evidence type="ECO:0000256" key="1">
    <source>
        <dbReference type="SAM" id="Phobius"/>
    </source>
</evidence>
<sequence length="66" mass="7804">MVITTVNGRLSLMEKRRTAWEERRGIILVVSYFQSCAWPLLNRYWLLKILSNPNQLDPLLVLTIYP</sequence>
<protein>
    <submittedName>
        <fullName evidence="2">Uncharacterized protein</fullName>
    </submittedName>
</protein>
<proteinExistence type="predicted"/>
<organism evidence="2">
    <name type="scientific">Arundo donax</name>
    <name type="common">Giant reed</name>
    <name type="synonym">Donax arundinaceus</name>
    <dbReference type="NCBI Taxonomy" id="35708"/>
    <lineage>
        <taxon>Eukaryota</taxon>
        <taxon>Viridiplantae</taxon>
        <taxon>Streptophyta</taxon>
        <taxon>Embryophyta</taxon>
        <taxon>Tracheophyta</taxon>
        <taxon>Spermatophyta</taxon>
        <taxon>Magnoliopsida</taxon>
        <taxon>Liliopsida</taxon>
        <taxon>Poales</taxon>
        <taxon>Poaceae</taxon>
        <taxon>PACMAD clade</taxon>
        <taxon>Arundinoideae</taxon>
        <taxon>Arundineae</taxon>
        <taxon>Arundo</taxon>
    </lineage>
</organism>
<reference evidence="2" key="2">
    <citation type="journal article" date="2015" name="Data Brief">
        <title>Shoot transcriptome of the giant reed, Arundo donax.</title>
        <authorList>
            <person name="Barrero R.A."/>
            <person name="Guerrero F.D."/>
            <person name="Moolhuijzen P."/>
            <person name="Goolsby J.A."/>
            <person name="Tidwell J."/>
            <person name="Bellgard S.E."/>
            <person name="Bellgard M.I."/>
        </authorList>
    </citation>
    <scope>NUCLEOTIDE SEQUENCE</scope>
    <source>
        <tissue evidence="2">Shoot tissue taken approximately 20 cm above the soil surface</tissue>
    </source>
</reference>
<keyword evidence="1" id="KW-0812">Transmembrane</keyword>
<evidence type="ECO:0000313" key="2">
    <source>
        <dbReference type="EMBL" id="JAD54435.1"/>
    </source>
</evidence>
<dbReference type="EMBL" id="GBRH01243460">
    <property type="protein sequence ID" value="JAD54435.1"/>
    <property type="molecule type" value="Transcribed_RNA"/>
</dbReference>
<accession>A0A0A9AZS6</accession>
<feature type="transmembrane region" description="Helical" evidence="1">
    <location>
        <begin position="25"/>
        <end position="46"/>
    </location>
</feature>
<dbReference type="AlphaFoldDB" id="A0A0A9AZS6"/>
<name>A0A0A9AZS6_ARUDO</name>
<reference evidence="2" key="1">
    <citation type="submission" date="2014-09" db="EMBL/GenBank/DDBJ databases">
        <authorList>
            <person name="Magalhaes I.L.F."/>
            <person name="Oliveira U."/>
            <person name="Santos F.R."/>
            <person name="Vidigal T.H.D.A."/>
            <person name="Brescovit A.D."/>
            <person name="Santos A.J."/>
        </authorList>
    </citation>
    <scope>NUCLEOTIDE SEQUENCE</scope>
    <source>
        <tissue evidence="2">Shoot tissue taken approximately 20 cm above the soil surface</tissue>
    </source>
</reference>
<keyword evidence="1" id="KW-0472">Membrane</keyword>
<keyword evidence="1" id="KW-1133">Transmembrane helix</keyword>